<evidence type="ECO:0000259" key="8">
    <source>
        <dbReference type="PROSITE" id="PS50928"/>
    </source>
</evidence>
<proteinExistence type="inferred from homology"/>
<evidence type="ECO:0000256" key="6">
    <source>
        <dbReference type="ARBA" id="ARBA00023136"/>
    </source>
</evidence>
<evidence type="ECO:0000256" key="4">
    <source>
        <dbReference type="ARBA" id="ARBA00022692"/>
    </source>
</evidence>
<evidence type="ECO:0000313" key="10">
    <source>
        <dbReference type="Proteomes" id="UP001069802"/>
    </source>
</evidence>
<gene>
    <name evidence="9" type="ORF">O4H49_19795</name>
</gene>
<keyword evidence="6 7" id="KW-0472">Membrane</keyword>
<dbReference type="Proteomes" id="UP001069802">
    <property type="component" value="Unassembled WGS sequence"/>
</dbReference>
<keyword evidence="5 7" id="KW-1133">Transmembrane helix</keyword>
<feature type="transmembrane region" description="Helical" evidence="7">
    <location>
        <begin position="289"/>
        <end position="314"/>
    </location>
</feature>
<protein>
    <submittedName>
        <fullName evidence="9">ABC transporter permease</fullName>
    </submittedName>
</protein>
<name>A0ABT4LPM2_9PROT</name>
<keyword evidence="4 7" id="KW-0812">Transmembrane</keyword>
<dbReference type="InterPro" id="IPR035906">
    <property type="entry name" value="MetI-like_sf"/>
</dbReference>
<keyword evidence="10" id="KW-1185">Reference proteome</keyword>
<dbReference type="EMBL" id="JAPWGY010000015">
    <property type="protein sequence ID" value="MCZ4283037.1"/>
    <property type="molecule type" value="Genomic_DNA"/>
</dbReference>
<evidence type="ECO:0000313" key="9">
    <source>
        <dbReference type="EMBL" id="MCZ4283037.1"/>
    </source>
</evidence>
<dbReference type="InterPro" id="IPR000515">
    <property type="entry name" value="MetI-like"/>
</dbReference>
<evidence type="ECO:0000256" key="7">
    <source>
        <dbReference type="RuleBase" id="RU363032"/>
    </source>
</evidence>
<dbReference type="Pfam" id="PF19300">
    <property type="entry name" value="BPD_transp_1_N"/>
    <property type="match status" value="1"/>
</dbReference>
<dbReference type="PROSITE" id="PS50928">
    <property type="entry name" value="ABC_TM1"/>
    <property type="match status" value="1"/>
</dbReference>
<dbReference type="PANTHER" id="PTHR43163">
    <property type="entry name" value="DIPEPTIDE TRANSPORT SYSTEM PERMEASE PROTEIN DPPB-RELATED"/>
    <property type="match status" value="1"/>
</dbReference>
<feature type="transmembrane region" description="Helical" evidence="7">
    <location>
        <begin position="242"/>
        <end position="263"/>
    </location>
</feature>
<feature type="transmembrane region" description="Helical" evidence="7">
    <location>
        <begin position="188"/>
        <end position="207"/>
    </location>
</feature>
<keyword evidence="3" id="KW-1003">Cell membrane</keyword>
<organism evidence="9 10">
    <name type="scientific">Kiloniella laminariae</name>
    <dbReference type="NCBI Taxonomy" id="454162"/>
    <lineage>
        <taxon>Bacteria</taxon>
        <taxon>Pseudomonadati</taxon>
        <taxon>Pseudomonadota</taxon>
        <taxon>Alphaproteobacteria</taxon>
        <taxon>Rhodospirillales</taxon>
        <taxon>Kiloniellaceae</taxon>
        <taxon>Kiloniella</taxon>
    </lineage>
</organism>
<evidence type="ECO:0000256" key="2">
    <source>
        <dbReference type="ARBA" id="ARBA00022448"/>
    </source>
</evidence>
<feature type="transmembrane region" description="Helical" evidence="7">
    <location>
        <begin position="12"/>
        <end position="31"/>
    </location>
</feature>
<dbReference type="RefSeq" id="WP_269425157.1">
    <property type="nucleotide sequence ID" value="NZ_JAPWGY010000015.1"/>
</dbReference>
<dbReference type="InterPro" id="IPR045621">
    <property type="entry name" value="BPD_transp_1_N"/>
</dbReference>
<comment type="subcellular location">
    <subcellularLocation>
        <location evidence="1 7">Cell membrane</location>
        <topology evidence="1 7">Multi-pass membrane protein</topology>
    </subcellularLocation>
</comment>
<evidence type="ECO:0000256" key="1">
    <source>
        <dbReference type="ARBA" id="ARBA00004651"/>
    </source>
</evidence>
<comment type="similarity">
    <text evidence="7">Belongs to the binding-protein-dependent transport system permease family.</text>
</comment>
<evidence type="ECO:0000256" key="5">
    <source>
        <dbReference type="ARBA" id="ARBA00022989"/>
    </source>
</evidence>
<evidence type="ECO:0000256" key="3">
    <source>
        <dbReference type="ARBA" id="ARBA00022475"/>
    </source>
</evidence>
<feature type="transmembrane region" description="Helical" evidence="7">
    <location>
        <begin position="135"/>
        <end position="158"/>
    </location>
</feature>
<sequence>MAAYLFQRLIQAIFVLLLVSLLIFMGVYAIGDPIELLVSPDSTVEDIERARAALGLDQPIWTQYRIYLVGLLQGDLGDSFVYNQPTIQLILQRLPATVELGLVAFLFALLMGIPLGLVAGYYADKWADHAIMNGSIFAFSLPNFWQGLLFILLFSVWLNWLPAGDRGEVDQFLGVSSSLATADGWRHIFLPAFNLALFNAALIVRLTRSSIQEVMSSEYIRYARAKGISNRRILLRHAFRNIQIPLVTVLGLELGNLLAYGIITETVFDWPGMGQLLINSIRLNDRPVIVGYLLVVVAMFILINVVVDVLYTLLDPRIKISGSKS</sequence>
<dbReference type="CDD" id="cd06261">
    <property type="entry name" value="TM_PBP2"/>
    <property type="match status" value="1"/>
</dbReference>
<dbReference type="Pfam" id="PF00528">
    <property type="entry name" value="BPD_transp_1"/>
    <property type="match status" value="1"/>
</dbReference>
<feature type="domain" description="ABC transmembrane type-1" evidence="8">
    <location>
        <begin position="94"/>
        <end position="311"/>
    </location>
</feature>
<dbReference type="SUPFAM" id="SSF161098">
    <property type="entry name" value="MetI-like"/>
    <property type="match status" value="1"/>
</dbReference>
<comment type="caution">
    <text evidence="9">The sequence shown here is derived from an EMBL/GenBank/DDBJ whole genome shotgun (WGS) entry which is preliminary data.</text>
</comment>
<feature type="transmembrane region" description="Helical" evidence="7">
    <location>
        <begin position="100"/>
        <end position="123"/>
    </location>
</feature>
<keyword evidence="2 7" id="KW-0813">Transport</keyword>
<dbReference type="Gene3D" id="1.10.3720.10">
    <property type="entry name" value="MetI-like"/>
    <property type="match status" value="1"/>
</dbReference>
<dbReference type="PANTHER" id="PTHR43163:SF2">
    <property type="entry name" value="ABC TRANSPORTER PERMEASE PROTEIN"/>
    <property type="match status" value="1"/>
</dbReference>
<accession>A0ABT4LPM2</accession>
<reference evidence="9" key="1">
    <citation type="submission" date="2022-12" db="EMBL/GenBank/DDBJ databases">
        <title>Bacterial isolates from different developmental stages of Nematostella vectensis.</title>
        <authorList>
            <person name="Fraune S."/>
        </authorList>
    </citation>
    <scope>NUCLEOTIDE SEQUENCE</scope>
    <source>
        <strain evidence="9">G21630-S1</strain>
    </source>
</reference>